<dbReference type="InterPro" id="IPR036388">
    <property type="entry name" value="WH-like_DNA-bd_sf"/>
</dbReference>
<reference evidence="3" key="1">
    <citation type="journal article" date="2019" name="Int. J. Syst. Evol. Microbiol.">
        <title>The Global Catalogue of Microorganisms (GCM) 10K type strain sequencing project: providing services to taxonomists for standard genome sequencing and annotation.</title>
        <authorList>
            <consortium name="The Broad Institute Genomics Platform"/>
            <consortium name="The Broad Institute Genome Sequencing Center for Infectious Disease"/>
            <person name="Wu L."/>
            <person name="Ma J."/>
        </authorList>
    </citation>
    <scope>NUCLEOTIDE SEQUENCE [LARGE SCALE GENOMIC DNA]</scope>
    <source>
        <strain evidence="3">JCM 18542</strain>
    </source>
</reference>
<evidence type="ECO:0000313" key="2">
    <source>
        <dbReference type="EMBL" id="GAA4806597.1"/>
    </source>
</evidence>
<evidence type="ECO:0000259" key="1">
    <source>
        <dbReference type="PROSITE" id="PS50995"/>
    </source>
</evidence>
<gene>
    <name evidence="2" type="ORF">GCM10023353_07230</name>
</gene>
<dbReference type="InterPro" id="IPR036390">
    <property type="entry name" value="WH_DNA-bd_sf"/>
</dbReference>
<dbReference type="Gene3D" id="1.10.10.10">
    <property type="entry name" value="Winged helix-like DNA-binding domain superfamily/Winged helix DNA-binding domain"/>
    <property type="match status" value="1"/>
</dbReference>
<keyword evidence="3" id="KW-1185">Reference proteome</keyword>
<comment type="caution">
    <text evidence="2">The sequence shown here is derived from an EMBL/GenBank/DDBJ whole genome shotgun (WGS) entry which is preliminary data.</text>
</comment>
<name>A0ABP9C8H0_9ACTN</name>
<feature type="domain" description="HTH marR-type" evidence="1">
    <location>
        <begin position="27"/>
        <end position="163"/>
    </location>
</feature>
<dbReference type="Pfam" id="PF12802">
    <property type="entry name" value="MarR_2"/>
    <property type="match status" value="1"/>
</dbReference>
<proteinExistence type="predicted"/>
<dbReference type="SUPFAM" id="SSF46785">
    <property type="entry name" value="Winged helix' DNA-binding domain"/>
    <property type="match status" value="1"/>
</dbReference>
<dbReference type="PROSITE" id="PS50995">
    <property type="entry name" value="HTH_MARR_2"/>
    <property type="match status" value="1"/>
</dbReference>
<dbReference type="InterPro" id="IPR039422">
    <property type="entry name" value="MarR/SlyA-like"/>
</dbReference>
<organism evidence="2 3">
    <name type="scientific">Tomitella cavernea</name>
    <dbReference type="NCBI Taxonomy" id="1387982"/>
    <lineage>
        <taxon>Bacteria</taxon>
        <taxon>Bacillati</taxon>
        <taxon>Actinomycetota</taxon>
        <taxon>Actinomycetes</taxon>
        <taxon>Mycobacteriales</taxon>
        <taxon>Tomitella</taxon>
    </lineage>
</organism>
<dbReference type="Proteomes" id="UP001500839">
    <property type="component" value="Unassembled WGS sequence"/>
</dbReference>
<dbReference type="InterPro" id="IPR000835">
    <property type="entry name" value="HTH_MarR-typ"/>
</dbReference>
<dbReference type="SMART" id="SM00347">
    <property type="entry name" value="HTH_MARR"/>
    <property type="match status" value="1"/>
</dbReference>
<protein>
    <recommendedName>
        <fullName evidence="1">HTH marR-type domain-containing protein</fullName>
    </recommendedName>
</protein>
<sequence length="183" mass="20451">MPDSPLDQDATAPTAGIADSSIADARSLRVWRNMLFAHSTIVQDLGEELAEEAELTLAQYDVLLRLRDSEDNSMRMGELAEGVLVTTSGLTRVVDKLESADLVERVRVSTDRRGVRVSLTDTGRERLREASRVHRDGIRRHFTRHITDDELPALESFFSRLFAEARGVPAVESLPMPAMPPRR</sequence>
<dbReference type="EMBL" id="BAABKQ010000001">
    <property type="protein sequence ID" value="GAA4806597.1"/>
    <property type="molecule type" value="Genomic_DNA"/>
</dbReference>
<dbReference type="PRINTS" id="PR00598">
    <property type="entry name" value="HTHMARR"/>
</dbReference>
<dbReference type="PANTHER" id="PTHR33164:SF99">
    <property type="entry name" value="MARR FAMILY REGULATORY PROTEIN"/>
    <property type="match status" value="1"/>
</dbReference>
<dbReference type="RefSeq" id="WP_200175447.1">
    <property type="nucleotide sequence ID" value="NZ_BAABKQ010000001.1"/>
</dbReference>
<accession>A0ABP9C8H0</accession>
<dbReference type="PANTHER" id="PTHR33164">
    <property type="entry name" value="TRANSCRIPTIONAL REGULATOR, MARR FAMILY"/>
    <property type="match status" value="1"/>
</dbReference>
<evidence type="ECO:0000313" key="3">
    <source>
        <dbReference type="Proteomes" id="UP001500839"/>
    </source>
</evidence>